<reference evidence="3" key="1">
    <citation type="submission" date="2023-09" db="EMBL/GenBank/DDBJ databases">
        <title>Flavobacterium sp. 20NA77.7 isolated from freshwater.</title>
        <authorList>
            <person name="Le V."/>
            <person name="Ko S.-R."/>
            <person name="Ahn C.-Y."/>
            <person name="Oh H.-M."/>
        </authorList>
    </citation>
    <scope>NUCLEOTIDE SEQUENCE</scope>
    <source>
        <strain evidence="3">20NA77.7</strain>
    </source>
</reference>
<dbReference type="InterPro" id="IPR024370">
    <property type="entry name" value="PBP_domain"/>
</dbReference>
<dbReference type="Pfam" id="PF12849">
    <property type="entry name" value="PBP_like_2"/>
    <property type="match status" value="1"/>
</dbReference>
<dbReference type="Gene3D" id="3.40.190.10">
    <property type="entry name" value="Periplasmic binding protein-like II"/>
    <property type="match status" value="2"/>
</dbReference>
<feature type="domain" description="PBP" evidence="2">
    <location>
        <begin position="33"/>
        <end position="271"/>
    </location>
</feature>
<evidence type="ECO:0000313" key="4">
    <source>
        <dbReference type="Proteomes" id="UP001180481"/>
    </source>
</evidence>
<evidence type="ECO:0000259" key="2">
    <source>
        <dbReference type="Pfam" id="PF12849"/>
    </source>
</evidence>
<evidence type="ECO:0000256" key="1">
    <source>
        <dbReference type="ARBA" id="ARBA00022729"/>
    </source>
</evidence>
<organism evidence="3 4">
    <name type="scientific">Flavobacterium nakdongensis</name>
    <dbReference type="NCBI Taxonomy" id="3073563"/>
    <lineage>
        <taxon>Bacteria</taxon>
        <taxon>Pseudomonadati</taxon>
        <taxon>Bacteroidota</taxon>
        <taxon>Flavobacteriia</taxon>
        <taxon>Flavobacteriales</taxon>
        <taxon>Flavobacteriaceae</taxon>
        <taxon>Flavobacterium</taxon>
    </lineage>
</organism>
<sequence>MYFKKHTIFLYLFLLVTFVFCKKENKNGVEETVTTGKLVVYVDETLLPIMEEQKQVFESQYPYAKITLVAKPEIEISKAIVEGKADFVILPRTLNENEKLVFKSKNISGKITPFAKDAIAVLVNKAQEGESITTEGVFKALRGEETTQQLVFDNANSSTLNYLMEQAGTKKIGKTHIKALKNNIEVIKFVSENKNAIGFVGVNWLTNTDAETEKLIKKCTVLALGKELKTAVKPTQTNIALDSYPFTRKIFLLNYQGKTGLGMGFASFVAGNVGQRIILKSGLLPHEIPTREIRIRKKI</sequence>
<dbReference type="InterPro" id="IPR050811">
    <property type="entry name" value="Phosphate_ABC_transporter"/>
</dbReference>
<dbReference type="EMBL" id="CP133721">
    <property type="protein sequence ID" value="WMW77422.1"/>
    <property type="molecule type" value="Genomic_DNA"/>
</dbReference>
<dbReference type="SUPFAM" id="SSF53850">
    <property type="entry name" value="Periplasmic binding protein-like II"/>
    <property type="match status" value="1"/>
</dbReference>
<dbReference type="Proteomes" id="UP001180481">
    <property type="component" value="Chromosome"/>
</dbReference>
<evidence type="ECO:0000313" key="3">
    <source>
        <dbReference type="EMBL" id="WMW77422.1"/>
    </source>
</evidence>
<dbReference type="RefSeq" id="WP_309531795.1">
    <property type="nucleotide sequence ID" value="NZ_CP133721.1"/>
</dbReference>
<keyword evidence="4" id="KW-1185">Reference proteome</keyword>
<dbReference type="PANTHER" id="PTHR30570:SF1">
    <property type="entry name" value="PHOSPHATE-BINDING PROTEIN PSTS"/>
    <property type="match status" value="1"/>
</dbReference>
<keyword evidence="1" id="KW-0732">Signal</keyword>
<accession>A0ABY9R837</accession>
<dbReference type="PANTHER" id="PTHR30570">
    <property type="entry name" value="PERIPLASMIC PHOSPHATE BINDING COMPONENT OF PHOSPHATE ABC TRANSPORTER"/>
    <property type="match status" value="1"/>
</dbReference>
<protein>
    <submittedName>
        <fullName evidence="3">Substrate-binding domain-containing protein</fullName>
    </submittedName>
</protein>
<proteinExistence type="predicted"/>
<name>A0ABY9R837_9FLAO</name>
<gene>
    <name evidence="3" type="ORF">RF683_07990</name>
</gene>